<feature type="domain" description="Protein-PII uridylyltransferase N-terminal" evidence="1">
    <location>
        <begin position="55"/>
        <end position="189"/>
    </location>
</feature>
<reference evidence="3 4" key="1">
    <citation type="submission" date="2016-10" db="EMBL/GenBank/DDBJ databases">
        <authorList>
            <person name="de Groot N.N."/>
        </authorList>
    </citation>
    <scope>NUCLEOTIDE SEQUENCE [LARGE SCALE GENOMIC DNA]</scope>
    <source>
        <strain evidence="3 4">DSM 18438</strain>
    </source>
</reference>
<evidence type="ECO:0000313" key="3">
    <source>
        <dbReference type="EMBL" id="SFB85276.1"/>
    </source>
</evidence>
<dbReference type="InterPro" id="IPR018821">
    <property type="entry name" value="DUF294_put_nucleoTrafse_sb-bd"/>
</dbReference>
<feature type="domain" description="DUF294" evidence="2">
    <location>
        <begin position="232"/>
        <end position="374"/>
    </location>
</feature>
<organism evidence="3 4">
    <name type="scientific">Marinospirillum celere</name>
    <dbReference type="NCBI Taxonomy" id="1122252"/>
    <lineage>
        <taxon>Bacteria</taxon>
        <taxon>Pseudomonadati</taxon>
        <taxon>Pseudomonadota</taxon>
        <taxon>Gammaproteobacteria</taxon>
        <taxon>Oceanospirillales</taxon>
        <taxon>Oceanospirillaceae</taxon>
        <taxon>Marinospirillum</taxon>
    </lineage>
</organism>
<evidence type="ECO:0000259" key="2">
    <source>
        <dbReference type="Pfam" id="PF10335"/>
    </source>
</evidence>
<dbReference type="Proteomes" id="UP000199058">
    <property type="component" value="Unassembled WGS sequence"/>
</dbReference>
<dbReference type="CDD" id="cd05401">
    <property type="entry name" value="NT_GlnE_GlnD_like"/>
    <property type="match status" value="1"/>
</dbReference>
<dbReference type="AlphaFoldDB" id="A0A1I1EEW8"/>
<dbReference type="OrthoDB" id="9808528at2"/>
<dbReference type="Pfam" id="PF03445">
    <property type="entry name" value="DUF294"/>
    <property type="match status" value="1"/>
</dbReference>
<dbReference type="InterPro" id="IPR005105">
    <property type="entry name" value="GlnD_Uridyltrans_N"/>
</dbReference>
<dbReference type="RefSeq" id="WP_091958750.1">
    <property type="nucleotide sequence ID" value="NZ_FOLH01000001.1"/>
</dbReference>
<evidence type="ECO:0000313" key="4">
    <source>
        <dbReference type="Proteomes" id="UP000199058"/>
    </source>
</evidence>
<proteinExistence type="predicted"/>
<protein>
    <submittedName>
        <fullName evidence="3">CBS domain-containing protein</fullName>
    </submittedName>
</protein>
<dbReference type="Pfam" id="PF10335">
    <property type="entry name" value="DUF294_C"/>
    <property type="match status" value="1"/>
</dbReference>
<sequence length="380" mass="43662">MQFLARSSPWRQLFQSLETEFPSSSDYLIQPLNEVLQQFSGNLKVDQIKSWQLELVKAFRRLDLPAWRISQLISDHNAWLYRRALKESLDEMNRYGWGEPPRKFCVLLLGSGARQESLLRPDQDNAMIIEDYPESRHQEIDTWFQHLGESFTNKLDQVGIPLCKGHVMARWPLWRKPLKEWKTQMQIWTAGRIVKRVQLSNILLDFSCVYGEAALEKAFRKELKRLVPKASGFLHEMGELLDEIPVALDTFERLASDDQEAPHSYALNLKRQGLLPLQTSVRLLCLTQGLLAGVTTRERLTLLLAEGWVSSEEASDLLASLEHLQELLLSAQLASLEAGRQADNWIDTRQLTGRQKVLLKQDLKLIRALVKRARKAATSA</sequence>
<dbReference type="EMBL" id="FOLH01000001">
    <property type="protein sequence ID" value="SFB85276.1"/>
    <property type="molecule type" value="Genomic_DNA"/>
</dbReference>
<evidence type="ECO:0000259" key="1">
    <source>
        <dbReference type="Pfam" id="PF03445"/>
    </source>
</evidence>
<name>A0A1I1EEW8_9GAMM</name>
<gene>
    <name evidence="3" type="ORF">SAMN05660443_0541</name>
</gene>
<accession>A0A1I1EEW8</accession>
<dbReference type="GO" id="GO:0008773">
    <property type="term" value="F:[protein-PII] uridylyltransferase activity"/>
    <property type="evidence" value="ECO:0007669"/>
    <property type="project" value="InterPro"/>
</dbReference>
<keyword evidence="4" id="KW-1185">Reference proteome</keyword>
<dbReference type="STRING" id="1122252.SAMN05660443_0541"/>